<evidence type="ECO:0000256" key="2">
    <source>
        <dbReference type="ARBA" id="ARBA00008784"/>
    </source>
</evidence>
<keyword evidence="12" id="KW-1185">Reference proteome</keyword>
<dbReference type="InterPro" id="IPR051785">
    <property type="entry name" value="MMCE/EMCE_epimerase"/>
</dbReference>
<protein>
    <submittedName>
        <fullName evidence="11">2,3-dihydroxy-p-cumate/2,3-dihydroxybenzoate 3,4-dioxygenase</fullName>
    </submittedName>
</protein>
<evidence type="ECO:0000256" key="5">
    <source>
        <dbReference type="ARBA" id="ARBA00022964"/>
    </source>
</evidence>
<proteinExistence type="inferred from homology"/>
<evidence type="ECO:0000256" key="4">
    <source>
        <dbReference type="ARBA" id="ARBA00022797"/>
    </source>
</evidence>
<dbReference type="PROSITE" id="PS00082">
    <property type="entry name" value="EXTRADIOL_DIOXYGENAS"/>
    <property type="match status" value="1"/>
</dbReference>
<feature type="domain" description="VOC" evidence="10">
    <location>
        <begin position="142"/>
        <end position="257"/>
    </location>
</feature>
<dbReference type="PROSITE" id="PS51819">
    <property type="entry name" value="VOC"/>
    <property type="match status" value="2"/>
</dbReference>
<comment type="cofactor">
    <cofactor evidence="1 8">
        <name>Fe(2+)</name>
        <dbReference type="ChEBI" id="CHEBI:29033"/>
    </cofactor>
</comment>
<evidence type="ECO:0000256" key="3">
    <source>
        <dbReference type="ARBA" id="ARBA00022723"/>
    </source>
</evidence>
<gene>
    <name evidence="11" type="ORF">SAMN06295920_11377</name>
</gene>
<dbReference type="AlphaFoldDB" id="A0A1T5GBR3"/>
<dbReference type="InterPro" id="IPR029068">
    <property type="entry name" value="Glyas_Bleomycin-R_OHBP_Dase"/>
</dbReference>
<dbReference type="GO" id="GO:0004493">
    <property type="term" value="F:methylmalonyl-CoA epimerase activity"/>
    <property type="evidence" value="ECO:0007669"/>
    <property type="project" value="TreeGrafter"/>
</dbReference>
<keyword evidence="7 8" id="KW-0408">Iron</keyword>
<feature type="region of interest" description="Disordered" evidence="9">
    <location>
        <begin position="284"/>
        <end position="305"/>
    </location>
</feature>
<dbReference type="Gene3D" id="3.10.180.10">
    <property type="entry name" value="2,3-Dihydroxybiphenyl 1,2-Dioxygenase, domain 1"/>
    <property type="match status" value="2"/>
</dbReference>
<dbReference type="SUPFAM" id="SSF54593">
    <property type="entry name" value="Glyoxalase/Bleomycin resistance protein/Dihydroxybiphenyl dioxygenase"/>
    <property type="match status" value="2"/>
</dbReference>
<accession>A0A1T5GBR3</accession>
<dbReference type="Pfam" id="PF00903">
    <property type="entry name" value="Glyoxalase"/>
    <property type="match status" value="2"/>
</dbReference>
<dbReference type="GO" id="GO:0046491">
    <property type="term" value="P:L-methylmalonyl-CoA metabolic process"/>
    <property type="evidence" value="ECO:0007669"/>
    <property type="project" value="TreeGrafter"/>
</dbReference>
<dbReference type="InterPro" id="IPR000486">
    <property type="entry name" value="Xdiol_ring_cleave_dOase_1/2"/>
</dbReference>
<evidence type="ECO:0000256" key="8">
    <source>
        <dbReference type="RuleBase" id="RU000683"/>
    </source>
</evidence>
<dbReference type="PANTHER" id="PTHR43048:SF3">
    <property type="entry name" value="METHYLMALONYL-COA EPIMERASE, MITOCHONDRIAL"/>
    <property type="match status" value="1"/>
</dbReference>
<reference evidence="12" key="1">
    <citation type="submission" date="2017-02" db="EMBL/GenBank/DDBJ databases">
        <authorList>
            <person name="Varghese N."/>
            <person name="Submissions S."/>
        </authorList>
    </citation>
    <scope>NUCLEOTIDE SEQUENCE [LARGE SCALE GENOMIC DNA]</scope>
    <source>
        <strain evidence="12">UM2</strain>
    </source>
</reference>
<evidence type="ECO:0000256" key="9">
    <source>
        <dbReference type="SAM" id="MobiDB-lite"/>
    </source>
</evidence>
<dbReference type="GO" id="GO:0008198">
    <property type="term" value="F:ferrous iron binding"/>
    <property type="evidence" value="ECO:0007669"/>
    <property type="project" value="InterPro"/>
</dbReference>
<evidence type="ECO:0000256" key="1">
    <source>
        <dbReference type="ARBA" id="ARBA00001954"/>
    </source>
</evidence>
<dbReference type="PANTHER" id="PTHR43048">
    <property type="entry name" value="METHYLMALONYL-COA EPIMERASE"/>
    <property type="match status" value="1"/>
</dbReference>
<dbReference type="RefSeq" id="WP_079650442.1">
    <property type="nucleotide sequence ID" value="NZ_FUYM01000013.1"/>
</dbReference>
<dbReference type="InterPro" id="IPR004360">
    <property type="entry name" value="Glyas_Fos-R_dOase_dom"/>
</dbReference>
<organism evidence="11 12">
    <name type="scientific">Rhizorhabdus histidinilytica</name>
    <dbReference type="NCBI Taxonomy" id="439228"/>
    <lineage>
        <taxon>Bacteria</taxon>
        <taxon>Pseudomonadati</taxon>
        <taxon>Pseudomonadota</taxon>
        <taxon>Alphaproteobacteria</taxon>
        <taxon>Sphingomonadales</taxon>
        <taxon>Sphingomonadaceae</taxon>
        <taxon>Rhizorhabdus</taxon>
    </lineage>
</organism>
<name>A0A1T5GBR3_9SPHN</name>
<evidence type="ECO:0000313" key="12">
    <source>
        <dbReference type="Proteomes" id="UP000189818"/>
    </source>
</evidence>
<keyword evidence="3" id="KW-0479">Metal-binding</keyword>
<dbReference type="InterPro" id="IPR037523">
    <property type="entry name" value="VOC_core"/>
</dbReference>
<feature type="domain" description="VOC" evidence="10">
    <location>
        <begin position="10"/>
        <end position="126"/>
    </location>
</feature>
<dbReference type="OrthoDB" id="9803142at2"/>
<keyword evidence="4 8" id="KW-0058">Aromatic hydrocarbons catabolism</keyword>
<sequence>MSVSHIRYRRLGYLALNVSDLERSRAFYTDVVGLTDDGAGSADRVYLRCSDKHHDLLLVRGDVPGVKRAAWQMESRDALESARAHFTEIGLALRPVDAAECRDLGIEEAFRIGEPTTGVVFEFYATMAELAPFVPTHTDIQRLGHIVLSSTDRPATEAFLREHMNFRVSDRVENIVSFMRCFPNPLHHSLGVGGGTRIGLNHINFMVSNIDDIGRAYHRVKANGVKIVYGPGRHPPSDSIFLYFLDPDGMTVEYSFGMEEFPEVGAREARLLPAKLESLDSWAAVPDPEFGKHGELERLPAESAA</sequence>
<dbReference type="EMBL" id="FUYM01000013">
    <property type="protein sequence ID" value="SKC05860.1"/>
    <property type="molecule type" value="Genomic_DNA"/>
</dbReference>
<keyword evidence="6 8" id="KW-0560">Oxidoreductase</keyword>
<dbReference type="Proteomes" id="UP000189818">
    <property type="component" value="Unassembled WGS sequence"/>
</dbReference>
<evidence type="ECO:0000256" key="7">
    <source>
        <dbReference type="ARBA" id="ARBA00023004"/>
    </source>
</evidence>
<feature type="compositionally biased region" description="Basic and acidic residues" evidence="9">
    <location>
        <begin position="289"/>
        <end position="305"/>
    </location>
</feature>
<evidence type="ECO:0000256" key="6">
    <source>
        <dbReference type="ARBA" id="ARBA00023002"/>
    </source>
</evidence>
<keyword evidence="5 8" id="KW-0223">Dioxygenase</keyword>
<comment type="similarity">
    <text evidence="2 8">Belongs to the extradiol ring-cleavage dioxygenase family.</text>
</comment>
<evidence type="ECO:0000313" key="11">
    <source>
        <dbReference type="EMBL" id="SKC05860.1"/>
    </source>
</evidence>
<evidence type="ECO:0000259" key="10">
    <source>
        <dbReference type="PROSITE" id="PS51819"/>
    </source>
</evidence>
<dbReference type="GO" id="GO:0051213">
    <property type="term" value="F:dioxygenase activity"/>
    <property type="evidence" value="ECO:0007669"/>
    <property type="project" value="UniProtKB-KW"/>
</dbReference>
<dbReference type="STRING" id="439228.SAMN06295920_11377"/>